<reference evidence="4 5" key="1">
    <citation type="submission" date="2024-09" db="EMBL/GenBank/DDBJ databases">
        <title>Laminarin stimulates single cell rates of sulfate reduction while oxygen inhibits transcriptomic activity in coastal marine sediment.</title>
        <authorList>
            <person name="Lindsay M."/>
            <person name="Orcutt B."/>
            <person name="Emerson D."/>
            <person name="Stepanauskas R."/>
            <person name="D'Angelo T."/>
        </authorList>
    </citation>
    <scope>NUCLEOTIDE SEQUENCE [LARGE SCALE GENOMIC DNA]</scope>
    <source>
        <strain evidence="4">SAG AM-311-K15</strain>
    </source>
</reference>
<evidence type="ECO:0000313" key="5">
    <source>
        <dbReference type="Proteomes" id="UP001594351"/>
    </source>
</evidence>
<keyword evidence="2" id="KW-0812">Transmembrane</keyword>
<evidence type="ECO:0000256" key="1">
    <source>
        <dbReference type="ARBA" id="ARBA00022729"/>
    </source>
</evidence>
<keyword evidence="1" id="KW-0732">Signal</keyword>
<dbReference type="SUPFAM" id="SSF53850">
    <property type="entry name" value="Periplasmic binding protein-like II"/>
    <property type="match status" value="1"/>
</dbReference>
<name>A0ABV6Z5P2_UNCC1</name>
<evidence type="ECO:0000256" key="2">
    <source>
        <dbReference type="SAM" id="Phobius"/>
    </source>
</evidence>
<feature type="transmembrane region" description="Helical" evidence="2">
    <location>
        <begin position="12"/>
        <end position="36"/>
    </location>
</feature>
<dbReference type="Proteomes" id="UP001594351">
    <property type="component" value="Unassembled WGS sequence"/>
</dbReference>
<gene>
    <name evidence="4" type="ORF">ACFL27_26460</name>
</gene>
<dbReference type="Pfam" id="PF00497">
    <property type="entry name" value="SBP_bac_3"/>
    <property type="match status" value="1"/>
</dbReference>
<protein>
    <submittedName>
        <fullName evidence="4">Substrate-binding periplasmic protein</fullName>
    </submittedName>
</protein>
<dbReference type="InterPro" id="IPR001638">
    <property type="entry name" value="Solute-binding_3/MltF_N"/>
</dbReference>
<comment type="caution">
    <text evidence="4">The sequence shown here is derived from an EMBL/GenBank/DDBJ whole genome shotgun (WGS) entry which is preliminary data.</text>
</comment>
<keyword evidence="5" id="KW-1185">Reference proteome</keyword>
<dbReference type="Gene3D" id="3.40.190.10">
    <property type="entry name" value="Periplasmic binding protein-like II"/>
    <property type="match status" value="2"/>
</dbReference>
<proteinExistence type="predicted"/>
<keyword evidence="2" id="KW-0472">Membrane</keyword>
<sequence length="271" mass="31727">MSDAIRLKKHLIRFFIYTLFLVVAFFSLIISVQVVAEPNTILMNDSRWPPFFFAGDQLAPPGAAKEILEICFDETGYPVEFTFFPINLLHKYLEIGRLDLNVYSFKPQREAILYYGKEALYRTSYRPFVRWDSPIQIKSLRDFDNLVIGHLEGVTYSERYLAYLRKKQAQGKVLTVRSNVYGLTMLIKKRIDILVEADSTIFWFAKQLGVTDKIKMLDFDIRTADYFLTVSKKSRKIKDPQKFLAKIDECIRGLKKDGRYAEIMKKYGLEY</sequence>
<dbReference type="EMBL" id="JBHPBY010000591">
    <property type="protein sequence ID" value="MFC1853742.1"/>
    <property type="molecule type" value="Genomic_DNA"/>
</dbReference>
<evidence type="ECO:0000259" key="3">
    <source>
        <dbReference type="Pfam" id="PF00497"/>
    </source>
</evidence>
<dbReference type="PANTHER" id="PTHR35936">
    <property type="entry name" value="MEMBRANE-BOUND LYTIC MUREIN TRANSGLYCOSYLASE F"/>
    <property type="match status" value="1"/>
</dbReference>
<keyword evidence="2" id="KW-1133">Transmembrane helix</keyword>
<evidence type="ECO:0000313" key="4">
    <source>
        <dbReference type="EMBL" id="MFC1853742.1"/>
    </source>
</evidence>
<dbReference type="PANTHER" id="PTHR35936:SF25">
    <property type="entry name" value="ABC TRANSPORTER SUBSTRATE-BINDING PROTEIN"/>
    <property type="match status" value="1"/>
</dbReference>
<feature type="domain" description="Solute-binding protein family 3/N-terminal" evidence="3">
    <location>
        <begin position="45"/>
        <end position="268"/>
    </location>
</feature>
<organism evidence="4 5">
    <name type="scientific">candidate division CSSED10-310 bacterium</name>
    <dbReference type="NCBI Taxonomy" id="2855610"/>
    <lineage>
        <taxon>Bacteria</taxon>
        <taxon>Bacteria division CSSED10-310</taxon>
    </lineage>
</organism>
<accession>A0ABV6Z5P2</accession>